<keyword evidence="2" id="KW-0648">Protein biosynthesis</keyword>
<feature type="active site" evidence="2">
    <location>
        <position position="136"/>
    </location>
</feature>
<keyword evidence="6" id="KW-1185">Reference proteome</keyword>
<dbReference type="CDD" id="cd00487">
    <property type="entry name" value="Pep_deformylase"/>
    <property type="match status" value="1"/>
</dbReference>
<protein>
    <recommendedName>
        <fullName evidence="2">Peptide deformylase</fullName>
        <shortName evidence="2">PDF</shortName>
        <ecNumber evidence="2">3.5.1.88</ecNumber>
    </recommendedName>
    <alternativeName>
        <fullName evidence="2">Polypeptide deformylase</fullName>
    </alternativeName>
</protein>
<sequence length="171" mass="18814">MAVLDIRLYGDPVLSSRAEEITAFDSNVRMLAQNMLETMDAAGGVGLAANQVGILKRIFVYDCSHTQAGLRGTLINPKWMPLGEDMQNGSEGCLSIPGIYAETSRHNRVYVSGRDVEGRPMGMVASGLLARCIQHETDHLDGVLFLRRLGDADRKAAMRTIREADWFNYPG</sequence>
<keyword evidence="2" id="KW-0479">Metal-binding</keyword>
<accession>A0A3M0GIC2</accession>
<gene>
    <name evidence="2 4" type="primary">def</name>
    <name evidence="4" type="ORF">D9543_01385</name>
    <name evidence="3" type="ORF">GWO63_005810</name>
</gene>
<comment type="function">
    <text evidence="2">Removes the formyl group from the N-terminal Met of newly synthesized proteins. Requires at least a dipeptide for an efficient rate of reaction. N-terminal L-methionine is a prerequisite for activity but the enzyme has broad specificity at other positions.</text>
</comment>
<dbReference type="Proteomes" id="UP001518680">
    <property type="component" value="Unassembled WGS sequence"/>
</dbReference>
<keyword evidence="2 4" id="KW-0378">Hydrolase</keyword>
<dbReference type="EMBL" id="JAACBX020000001">
    <property type="protein sequence ID" value="MBM0243789.1"/>
    <property type="molecule type" value="Genomic_DNA"/>
</dbReference>
<dbReference type="AlphaFoldDB" id="A0A3M0GIC2"/>
<feature type="binding site" evidence="2">
    <location>
        <position position="93"/>
    </location>
    <ligand>
        <name>Fe cation</name>
        <dbReference type="ChEBI" id="CHEBI:24875"/>
    </ligand>
</feature>
<dbReference type="PANTHER" id="PTHR10458:SF22">
    <property type="entry name" value="PEPTIDE DEFORMYLASE"/>
    <property type="match status" value="1"/>
</dbReference>
<dbReference type="RefSeq" id="WP_121927305.1">
    <property type="nucleotide sequence ID" value="NZ_CP068292.1"/>
</dbReference>
<dbReference type="PIRSF" id="PIRSF004749">
    <property type="entry name" value="Pep_def"/>
    <property type="match status" value="1"/>
</dbReference>
<dbReference type="GO" id="GO:0042586">
    <property type="term" value="F:peptide deformylase activity"/>
    <property type="evidence" value="ECO:0007669"/>
    <property type="project" value="UniProtKB-UniRule"/>
</dbReference>
<feature type="binding site" evidence="2">
    <location>
        <position position="135"/>
    </location>
    <ligand>
        <name>Fe cation</name>
        <dbReference type="ChEBI" id="CHEBI:24875"/>
    </ligand>
</feature>
<dbReference type="Gene3D" id="3.90.45.10">
    <property type="entry name" value="Peptide deformylase"/>
    <property type="match status" value="1"/>
</dbReference>
<dbReference type="GO" id="GO:0046872">
    <property type="term" value="F:metal ion binding"/>
    <property type="evidence" value="ECO:0007669"/>
    <property type="project" value="UniProtKB-KW"/>
</dbReference>
<comment type="cofactor">
    <cofactor evidence="2">
        <name>Fe(2+)</name>
        <dbReference type="ChEBI" id="CHEBI:29033"/>
    </cofactor>
    <text evidence="2">Binds 1 Fe(2+) ion.</text>
</comment>
<evidence type="ECO:0000313" key="6">
    <source>
        <dbReference type="Proteomes" id="UP001518680"/>
    </source>
</evidence>
<dbReference type="PANTHER" id="PTHR10458">
    <property type="entry name" value="PEPTIDE DEFORMYLASE"/>
    <property type="match status" value="1"/>
</dbReference>
<dbReference type="NCBIfam" id="NF001159">
    <property type="entry name" value="PRK00150.1-3"/>
    <property type="match status" value="1"/>
</dbReference>
<dbReference type="InterPro" id="IPR036821">
    <property type="entry name" value="Peptide_deformylase_sf"/>
</dbReference>
<dbReference type="EC" id="3.5.1.88" evidence="2"/>
<feature type="binding site" evidence="2">
    <location>
        <position position="139"/>
    </location>
    <ligand>
        <name>Fe cation</name>
        <dbReference type="ChEBI" id="CHEBI:24875"/>
    </ligand>
</feature>
<evidence type="ECO:0000313" key="3">
    <source>
        <dbReference type="EMBL" id="MBM0243789.1"/>
    </source>
</evidence>
<evidence type="ECO:0000313" key="5">
    <source>
        <dbReference type="Proteomes" id="UP000270649"/>
    </source>
</evidence>
<proteinExistence type="inferred from homology"/>
<organism evidence="4 5">
    <name type="scientific">Corynebacterium macginleyi</name>
    <dbReference type="NCBI Taxonomy" id="38290"/>
    <lineage>
        <taxon>Bacteria</taxon>
        <taxon>Bacillati</taxon>
        <taxon>Actinomycetota</taxon>
        <taxon>Actinomycetes</taxon>
        <taxon>Mycobacteriales</taxon>
        <taxon>Corynebacteriaceae</taxon>
        <taxon>Corynebacterium</taxon>
    </lineage>
</organism>
<dbReference type="InterPro" id="IPR023635">
    <property type="entry name" value="Peptide_deformylase"/>
</dbReference>
<reference evidence="3 6" key="2">
    <citation type="submission" date="2021-01" db="EMBL/GenBank/DDBJ databases">
        <title>Complete genome sequences of Corynebacterium macginleyi strains isolated from infectious keratitis.</title>
        <authorList>
            <person name="Sagerfors S."/>
            <person name="Poehlein A."/>
            <person name="Soderquist B."/>
            <person name="Bruggemann H."/>
        </authorList>
    </citation>
    <scope>NUCLEOTIDE SEQUENCE [LARGE SCALE GENOMIC DNA]</scope>
    <source>
        <strain evidence="3 6">12T220</strain>
    </source>
</reference>
<dbReference type="SUPFAM" id="SSF56420">
    <property type="entry name" value="Peptide deformylase"/>
    <property type="match status" value="1"/>
</dbReference>
<name>A0A3M0GIC2_9CORY</name>
<dbReference type="OrthoDB" id="9804313at2"/>
<dbReference type="PRINTS" id="PR01576">
    <property type="entry name" value="PDEFORMYLASE"/>
</dbReference>
<comment type="similarity">
    <text evidence="1 2">Belongs to the polypeptide deformylase family.</text>
</comment>
<reference evidence="4 5" key="1">
    <citation type="submission" date="2018-10" db="EMBL/GenBank/DDBJ databases">
        <title>Corynebacterium macginleyi genome sequencing and assembly of the type strain and two clinical samples.</title>
        <authorList>
            <person name="Bernier A.-M."/>
            <person name="Bernard K."/>
        </authorList>
    </citation>
    <scope>NUCLEOTIDE SEQUENCE [LARGE SCALE GENOMIC DNA]</scope>
    <source>
        <strain evidence="4 5">NML 120205</strain>
    </source>
</reference>
<evidence type="ECO:0000256" key="1">
    <source>
        <dbReference type="ARBA" id="ARBA00010759"/>
    </source>
</evidence>
<dbReference type="Pfam" id="PF01327">
    <property type="entry name" value="Pep_deformylase"/>
    <property type="match status" value="1"/>
</dbReference>
<keyword evidence="2" id="KW-0408">Iron</keyword>
<comment type="catalytic activity">
    <reaction evidence="2">
        <text>N-terminal N-formyl-L-methionyl-[peptide] + H2O = N-terminal L-methionyl-[peptide] + formate</text>
        <dbReference type="Rhea" id="RHEA:24420"/>
        <dbReference type="Rhea" id="RHEA-COMP:10639"/>
        <dbReference type="Rhea" id="RHEA-COMP:10640"/>
        <dbReference type="ChEBI" id="CHEBI:15377"/>
        <dbReference type="ChEBI" id="CHEBI:15740"/>
        <dbReference type="ChEBI" id="CHEBI:49298"/>
        <dbReference type="ChEBI" id="CHEBI:64731"/>
        <dbReference type="EC" id="3.5.1.88"/>
    </reaction>
</comment>
<dbReference type="HAMAP" id="MF_00163">
    <property type="entry name" value="Pep_deformylase"/>
    <property type="match status" value="1"/>
</dbReference>
<dbReference type="EMBL" id="REGC01000001">
    <property type="protein sequence ID" value="RMB64454.1"/>
    <property type="molecule type" value="Genomic_DNA"/>
</dbReference>
<evidence type="ECO:0000256" key="2">
    <source>
        <dbReference type="HAMAP-Rule" id="MF_00163"/>
    </source>
</evidence>
<dbReference type="Proteomes" id="UP000270649">
    <property type="component" value="Unassembled WGS sequence"/>
</dbReference>
<dbReference type="GO" id="GO:0006412">
    <property type="term" value="P:translation"/>
    <property type="evidence" value="ECO:0007669"/>
    <property type="project" value="UniProtKB-UniRule"/>
</dbReference>
<comment type="caution">
    <text evidence="4">The sequence shown here is derived from an EMBL/GenBank/DDBJ whole genome shotgun (WGS) entry which is preliminary data.</text>
</comment>
<dbReference type="NCBIfam" id="TIGR00079">
    <property type="entry name" value="pept_deformyl"/>
    <property type="match status" value="1"/>
</dbReference>
<evidence type="ECO:0000313" key="4">
    <source>
        <dbReference type="EMBL" id="RMB64454.1"/>
    </source>
</evidence>